<feature type="domain" description="PX" evidence="1">
    <location>
        <begin position="1"/>
        <end position="147"/>
    </location>
</feature>
<evidence type="ECO:0000259" key="1">
    <source>
        <dbReference type="PROSITE" id="PS50195"/>
    </source>
</evidence>
<evidence type="ECO:0000313" key="2">
    <source>
        <dbReference type="EMBL" id="KAG7378867.1"/>
    </source>
</evidence>
<dbReference type="CDD" id="cd06093">
    <property type="entry name" value="PX_domain"/>
    <property type="match status" value="1"/>
</dbReference>
<sequence length="616" mass="70815">MRLAVRDVTAIQQVRVRVDGSQFDSSVMTQPEFLLSTRVVVRSVRHGGTQLQASWRVFRSFHEFQGLDAQLRHAFPQDMKLLAPPPPHRRRSWLRRHRGAKFLARRCAELNDYLERLMRSPHLRLTRFLDPRAPLVLRCFCNFDAGLATADVSALPNQFESCVLFLDYRDRDDEAKGRANSTVDSSEYSALAGGEFDEQELDERDRHSAEQLIRQRRPSSRVQERRGDDARLDELQANLADDRARNLSLCTKYECACRVSPFRVMHNKMTRMLRLRGFKQAYAPPEGALTALYCVLYKLQQFNDLDKRLYDALTGFPPANGTPAMAAKENGREATDMLANDHLQLSVGVELLRQTLANYGLLHVHALERHFRTAAVDLKKRLHEFKARRQLRVGAIELVLLATMLDLSILLITNDHEGSEQQILPLAGLRPIRKGGRISLTCGYILPTLVCVNGFYLLAERERIVPGPMADLESEEEMALTERQRRRRWQGVDEMDRRFMAEIERSLLSGADAFALAFDFDVADSLNSAILDAVWDDCQHNPNLFYLFQRQARQFGKGRTTARFFMQYLEVAFGLEGASYLVDFLLHVLPEEELRKQLLHARWTRLHRQLAKRVSP</sequence>
<dbReference type="EMBL" id="JAGDFM010000391">
    <property type="protein sequence ID" value="KAG7378867.1"/>
    <property type="molecule type" value="Genomic_DNA"/>
</dbReference>
<dbReference type="Pfam" id="PF00787">
    <property type="entry name" value="PX"/>
    <property type="match status" value="1"/>
</dbReference>
<dbReference type="InterPro" id="IPR001683">
    <property type="entry name" value="PX_dom"/>
</dbReference>
<gene>
    <name evidence="2" type="ORF">PHYPSEUDO_009427</name>
</gene>
<dbReference type="PROSITE" id="PS50195">
    <property type="entry name" value="PX"/>
    <property type="match status" value="1"/>
</dbReference>
<dbReference type="OrthoDB" id="65101at2759"/>
<dbReference type="AlphaFoldDB" id="A0A8T1VC14"/>
<accession>A0A8T1VC14</accession>
<keyword evidence="3" id="KW-1185">Reference proteome</keyword>
<dbReference type="Proteomes" id="UP000694044">
    <property type="component" value="Unassembled WGS sequence"/>
</dbReference>
<dbReference type="GO" id="GO:0035091">
    <property type="term" value="F:phosphatidylinositol binding"/>
    <property type="evidence" value="ECO:0007669"/>
    <property type="project" value="InterPro"/>
</dbReference>
<name>A0A8T1VC14_9STRA</name>
<reference evidence="2" key="1">
    <citation type="submission" date="2021-02" db="EMBL/GenBank/DDBJ databases">
        <authorList>
            <person name="Palmer J.M."/>
        </authorList>
    </citation>
    <scope>NUCLEOTIDE SEQUENCE</scope>
    <source>
        <strain evidence="2">SCRP734</strain>
    </source>
</reference>
<proteinExistence type="predicted"/>
<dbReference type="SMART" id="SM00312">
    <property type="entry name" value="PX"/>
    <property type="match status" value="1"/>
</dbReference>
<evidence type="ECO:0000313" key="3">
    <source>
        <dbReference type="Proteomes" id="UP000694044"/>
    </source>
</evidence>
<organism evidence="2 3">
    <name type="scientific">Phytophthora pseudosyringae</name>
    <dbReference type="NCBI Taxonomy" id="221518"/>
    <lineage>
        <taxon>Eukaryota</taxon>
        <taxon>Sar</taxon>
        <taxon>Stramenopiles</taxon>
        <taxon>Oomycota</taxon>
        <taxon>Peronosporomycetes</taxon>
        <taxon>Peronosporales</taxon>
        <taxon>Peronosporaceae</taxon>
        <taxon>Phytophthora</taxon>
    </lineage>
</organism>
<protein>
    <recommendedName>
        <fullName evidence="1">PX domain-containing protein</fullName>
    </recommendedName>
</protein>
<comment type="caution">
    <text evidence="2">The sequence shown here is derived from an EMBL/GenBank/DDBJ whole genome shotgun (WGS) entry which is preliminary data.</text>
</comment>